<feature type="transmembrane region" description="Helical" evidence="1">
    <location>
        <begin position="26"/>
        <end position="52"/>
    </location>
</feature>
<dbReference type="AlphaFoldDB" id="A0A5N6KN61"/>
<gene>
    <name evidence="2" type="ORF">EYC80_004368</name>
</gene>
<comment type="caution">
    <text evidence="2">The sequence shown here is derived from an EMBL/GenBank/DDBJ whole genome shotgun (WGS) entry which is preliminary data.</text>
</comment>
<evidence type="ECO:0000313" key="3">
    <source>
        <dbReference type="Proteomes" id="UP000326757"/>
    </source>
</evidence>
<name>A0A5N6KN61_MONLA</name>
<keyword evidence="1" id="KW-1133">Transmembrane helix</keyword>
<keyword evidence="1" id="KW-0812">Transmembrane</keyword>
<dbReference type="EMBL" id="VIGI01000001">
    <property type="protein sequence ID" value="KAB8305067.1"/>
    <property type="molecule type" value="Genomic_DNA"/>
</dbReference>
<keyword evidence="3" id="KW-1185">Reference proteome</keyword>
<proteinExistence type="predicted"/>
<reference evidence="2 3" key="1">
    <citation type="submission" date="2019-06" db="EMBL/GenBank/DDBJ databases">
        <title>Genome Sequence of the Brown Rot Fungal Pathogen Monilinia laxa.</title>
        <authorList>
            <person name="De Miccolis Angelini R.M."/>
            <person name="Landi L."/>
            <person name="Abate D."/>
            <person name="Pollastro S."/>
            <person name="Romanazzi G."/>
            <person name="Faretra F."/>
        </authorList>
    </citation>
    <scope>NUCLEOTIDE SEQUENCE [LARGE SCALE GENOMIC DNA]</scope>
    <source>
        <strain evidence="2 3">Mlax316</strain>
    </source>
</reference>
<feature type="transmembrane region" description="Helical" evidence="1">
    <location>
        <begin position="58"/>
        <end position="77"/>
    </location>
</feature>
<evidence type="ECO:0000313" key="2">
    <source>
        <dbReference type="EMBL" id="KAB8305067.1"/>
    </source>
</evidence>
<sequence>MMVENFRRHGILLHIQLNDPSFQYPLLFFILLFTLSSFIFCCYPSIFCFLFLPSISQLSLSPSHIILILLICSVIFFG</sequence>
<evidence type="ECO:0000256" key="1">
    <source>
        <dbReference type="SAM" id="Phobius"/>
    </source>
</evidence>
<accession>A0A5N6KN61</accession>
<keyword evidence="1" id="KW-0472">Membrane</keyword>
<dbReference type="Proteomes" id="UP000326757">
    <property type="component" value="Unassembled WGS sequence"/>
</dbReference>
<protein>
    <submittedName>
        <fullName evidence="2">Uncharacterized protein</fullName>
    </submittedName>
</protein>
<organism evidence="2 3">
    <name type="scientific">Monilinia laxa</name>
    <name type="common">Brown rot fungus</name>
    <name type="synonym">Sclerotinia laxa</name>
    <dbReference type="NCBI Taxonomy" id="61186"/>
    <lineage>
        <taxon>Eukaryota</taxon>
        <taxon>Fungi</taxon>
        <taxon>Dikarya</taxon>
        <taxon>Ascomycota</taxon>
        <taxon>Pezizomycotina</taxon>
        <taxon>Leotiomycetes</taxon>
        <taxon>Helotiales</taxon>
        <taxon>Sclerotiniaceae</taxon>
        <taxon>Monilinia</taxon>
    </lineage>
</organism>